<dbReference type="GO" id="GO:0006146">
    <property type="term" value="P:adenine catabolic process"/>
    <property type="evidence" value="ECO:0007669"/>
    <property type="project" value="InterPro"/>
</dbReference>
<sequence>MNALEELIEVCLGRKPADLLIHGELVNVFTGETSESYVGVKGGQIAYVGESPIPTLEKLDLRSGFILPAFIDGHIHIESSLLTPSRFAAAVIPRGTGCVVADPHEIANVMGVDGVRFMIEDAARTPLQVYVTIPSCVPSTDLETSGASIGVEEIEEMRGMEGVIGLGEVMNYPGVLSRDPEMIGKIRACAGMAVDGHAPGLRGAELCAYVSAGIGSDHESTSVDEAYQKMSLGMMVMMREGSASRDLSELAGVVTERNARRLMLVTDDKSADDILSEGHMDHCLRRAVEEGIDPIEAVRMTTLNPAEHFGLRHLGGVAPGRAADMTVVDSLEDFNVTHVIINGELVAEGGAYRGGIREAPTPYAGRGTMNFSPVRPEDIAISYSGEEAIVRVIGVIDGQIRTEALRERMRVVEGKVQPDAGRDILEVCVVERHRGSGRIGTGFVRGFGLAEGAMASSVAHDSHNVVSVGANERDICGAVNRVREMGGGQVVYRGKPLAELPLPVAGLMSPDEAEVVAGGARELNRAAASLGCDLASPFGTLSFVALPVIPELKVTDQGLVDVASFKVVSLFVE</sequence>
<dbReference type="AlphaFoldDB" id="A0A0M0BP56"/>
<dbReference type="InterPro" id="IPR026912">
    <property type="entry name" value="Adenine_deam_C"/>
</dbReference>
<feature type="domain" description="Adenine deaminase C-terminal" evidence="9">
    <location>
        <begin position="399"/>
        <end position="566"/>
    </location>
</feature>
<evidence type="ECO:0000256" key="6">
    <source>
        <dbReference type="ARBA" id="ARBA00047720"/>
    </source>
</evidence>
<dbReference type="Gene3D" id="3.20.20.140">
    <property type="entry name" value="Metal-dependent hydrolases"/>
    <property type="match status" value="1"/>
</dbReference>
<accession>A0A0M0BP56</accession>
<gene>
    <name evidence="7" type="primary">ade</name>
    <name evidence="10" type="ORF">AC482_03985</name>
</gene>
<dbReference type="Pfam" id="PF01979">
    <property type="entry name" value="Amidohydro_1"/>
    <property type="match status" value="1"/>
</dbReference>
<keyword evidence="4 7" id="KW-0378">Hydrolase</keyword>
<evidence type="ECO:0000313" key="11">
    <source>
        <dbReference type="Proteomes" id="UP000037210"/>
    </source>
</evidence>
<comment type="catalytic activity">
    <reaction evidence="6 7">
        <text>adenine + H2O + H(+) = hypoxanthine + NH4(+)</text>
        <dbReference type="Rhea" id="RHEA:23688"/>
        <dbReference type="ChEBI" id="CHEBI:15377"/>
        <dbReference type="ChEBI" id="CHEBI:15378"/>
        <dbReference type="ChEBI" id="CHEBI:16708"/>
        <dbReference type="ChEBI" id="CHEBI:17368"/>
        <dbReference type="ChEBI" id="CHEBI:28938"/>
        <dbReference type="EC" id="3.5.4.2"/>
    </reaction>
</comment>
<dbReference type="PANTHER" id="PTHR11113:SF2">
    <property type="entry name" value="ADENINE DEAMINASE"/>
    <property type="match status" value="1"/>
</dbReference>
<keyword evidence="5 7" id="KW-0464">Manganese</keyword>
<dbReference type="InterPro" id="IPR006680">
    <property type="entry name" value="Amidohydro-rel"/>
</dbReference>
<dbReference type="HAMAP" id="MF_01518">
    <property type="entry name" value="Adenine_deamin"/>
    <property type="match status" value="1"/>
</dbReference>
<reference evidence="10 11" key="1">
    <citation type="submission" date="2015-06" db="EMBL/GenBank/DDBJ databases">
        <title>New insights into the roles of widespread benthic archaea in carbon and nitrogen cycling.</title>
        <authorList>
            <person name="Lazar C.S."/>
            <person name="Baker B.J."/>
            <person name="Seitz K.W."/>
            <person name="Hyde A.S."/>
            <person name="Dick G.J."/>
            <person name="Hinrichs K.-U."/>
            <person name="Teske A.P."/>
        </authorList>
    </citation>
    <scope>NUCLEOTIDE SEQUENCE [LARGE SCALE GENOMIC DNA]</scope>
    <source>
        <strain evidence="10">DG-45</strain>
    </source>
</reference>
<evidence type="ECO:0000256" key="1">
    <source>
        <dbReference type="ARBA" id="ARBA00001936"/>
    </source>
</evidence>
<dbReference type="PANTHER" id="PTHR11113">
    <property type="entry name" value="N-ACETYLGLUCOSAMINE-6-PHOSPHATE DEACETYLASE"/>
    <property type="match status" value="1"/>
</dbReference>
<dbReference type="EMBL" id="LFWZ01000033">
    <property type="protein sequence ID" value="KON30362.1"/>
    <property type="molecule type" value="Genomic_DNA"/>
</dbReference>
<feature type="domain" description="Amidohydrolase-related" evidence="8">
    <location>
        <begin position="65"/>
        <end position="346"/>
    </location>
</feature>
<evidence type="ECO:0000259" key="9">
    <source>
        <dbReference type="Pfam" id="PF13382"/>
    </source>
</evidence>
<name>A0A0M0BP56_9ARCH</name>
<dbReference type="InterPro" id="IPR006679">
    <property type="entry name" value="Adenine_deam"/>
</dbReference>
<dbReference type="InterPro" id="IPR032466">
    <property type="entry name" value="Metal_Hydrolase"/>
</dbReference>
<protein>
    <recommendedName>
        <fullName evidence="3 7">Adenine deaminase</fullName>
        <shortName evidence="7">Adenase</shortName>
        <shortName evidence="7">Adenine aminase</shortName>
        <ecNumber evidence="3 7">3.5.4.2</ecNumber>
    </recommendedName>
</protein>
<dbReference type="PATRIC" id="fig|1685127.3.peg.1109"/>
<dbReference type="SUPFAM" id="SSF51338">
    <property type="entry name" value="Composite domain of metallo-dependent hydrolases"/>
    <property type="match status" value="1"/>
</dbReference>
<dbReference type="Pfam" id="PF13382">
    <property type="entry name" value="Adenine_deam_C"/>
    <property type="match status" value="1"/>
</dbReference>
<evidence type="ECO:0000313" key="10">
    <source>
        <dbReference type="EMBL" id="KON30362.1"/>
    </source>
</evidence>
<organism evidence="10 11">
    <name type="scientific">miscellaneous Crenarchaeota group-15 archaeon DG-45</name>
    <dbReference type="NCBI Taxonomy" id="1685127"/>
    <lineage>
        <taxon>Archaea</taxon>
        <taxon>Candidatus Bathyarchaeota</taxon>
        <taxon>MCG-15</taxon>
    </lineage>
</organism>
<evidence type="ECO:0000256" key="5">
    <source>
        <dbReference type="ARBA" id="ARBA00023211"/>
    </source>
</evidence>
<evidence type="ECO:0000256" key="3">
    <source>
        <dbReference type="ARBA" id="ARBA00012782"/>
    </source>
</evidence>
<dbReference type="CDD" id="cd01295">
    <property type="entry name" value="AdeC"/>
    <property type="match status" value="1"/>
</dbReference>
<dbReference type="GO" id="GO:0000034">
    <property type="term" value="F:adenine deaminase activity"/>
    <property type="evidence" value="ECO:0007669"/>
    <property type="project" value="UniProtKB-UniRule"/>
</dbReference>
<comment type="similarity">
    <text evidence="2 7">Belongs to the metallo-dependent hydrolases superfamily. Adenine deaminase family.</text>
</comment>
<dbReference type="NCBIfam" id="TIGR01178">
    <property type="entry name" value="ade"/>
    <property type="match status" value="1"/>
</dbReference>
<comment type="cofactor">
    <cofactor evidence="1 7">
        <name>Mn(2+)</name>
        <dbReference type="ChEBI" id="CHEBI:29035"/>
    </cofactor>
</comment>
<dbReference type="SUPFAM" id="SSF51556">
    <property type="entry name" value="Metallo-dependent hydrolases"/>
    <property type="match status" value="1"/>
</dbReference>
<evidence type="ECO:0000256" key="2">
    <source>
        <dbReference type="ARBA" id="ARBA00006773"/>
    </source>
</evidence>
<dbReference type="Gene3D" id="2.30.40.10">
    <property type="entry name" value="Urease, subunit C, domain 1"/>
    <property type="match status" value="1"/>
</dbReference>
<evidence type="ECO:0000256" key="7">
    <source>
        <dbReference type="HAMAP-Rule" id="MF_01518"/>
    </source>
</evidence>
<proteinExistence type="inferred from homology"/>
<evidence type="ECO:0000256" key="4">
    <source>
        <dbReference type="ARBA" id="ARBA00022801"/>
    </source>
</evidence>
<comment type="caution">
    <text evidence="10">The sequence shown here is derived from an EMBL/GenBank/DDBJ whole genome shotgun (WGS) entry which is preliminary data.</text>
</comment>
<dbReference type="Proteomes" id="UP000037210">
    <property type="component" value="Unassembled WGS sequence"/>
</dbReference>
<dbReference type="EC" id="3.5.4.2" evidence="3 7"/>
<dbReference type="FunFam" id="3.20.20.140:FF:000016">
    <property type="entry name" value="Adenine deaminase"/>
    <property type="match status" value="1"/>
</dbReference>
<evidence type="ECO:0000259" key="8">
    <source>
        <dbReference type="Pfam" id="PF01979"/>
    </source>
</evidence>
<dbReference type="InterPro" id="IPR011059">
    <property type="entry name" value="Metal-dep_hydrolase_composite"/>
</dbReference>